<dbReference type="STRING" id="112248.SAMN05444392_10299"/>
<name>A0A1M4UZV1_9BACL</name>
<dbReference type="AlphaFoldDB" id="A0A1M4UZV1"/>
<dbReference type="Proteomes" id="UP000184476">
    <property type="component" value="Unassembled WGS sequence"/>
</dbReference>
<evidence type="ECO:0000256" key="9">
    <source>
        <dbReference type="ARBA" id="ARBA00022741"/>
    </source>
</evidence>
<dbReference type="UniPathway" id="UPA00219"/>
<evidence type="ECO:0000256" key="8">
    <source>
        <dbReference type="ARBA" id="ARBA00022598"/>
    </source>
</evidence>
<evidence type="ECO:0000256" key="10">
    <source>
        <dbReference type="ARBA" id="ARBA00022840"/>
    </source>
</evidence>
<feature type="domain" description="Mur ligase C-terminal" evidence="19">
    <location>
        <begin position="315"/>
        <end position="429"/>
    </location>
</feature>
<evidence type="ECO:0000256" key="7">
    <source>
        <dbReference type="ARBA" id="ARBA00022490"/>
    </source>
</evidence>
<evidence type="ECO:0000256" key="3">
    <source>
        <dbReference type="ARBA" id="ARBA00004752"/>
    </source>
</evidence>
<keyword evidence="17 18" id="KW-0132">Cell division</keyword>
<evidence type="ECO:0000256" key="6">
    <source>
        <dbReference type="ARBA" id="ARBA00015655"/>
    </source>
</evidence>
<evidence type="ECO:0000256" key="13">
    <source>
        <dbReference type="ARBA" id="ARBA00023316"/>
    </source>
</evidence>
<dbReference type="Pfam" id="PF02875">
    <property type="entry name" value="Mur_ligase_C"/>
    <property type="match status" value="1"/>
</dbReference>
<dbReference type="InterPro" id="IPR005762">
    <property type="entry name" value="MurD"/>
</dbReference>
<organism evidence="21 22">
    <name type="scientific">Seinonella peptonophila</name>
    <dbReference type="NCBI Taxonomy" id="112248"/>
    <lineage>
        <taxon>Bacteria</taxon>
        <taxon>Bacillati</taxon>
        <taxon>Bacillota</taxon>
        <taxon>Bacilli</taxon>
        <taxon>Bacillales</taxon>
        <taxon>Thermoactinomycetaceae</taxon>
        <taxon>Seinonella</taxon>
    </lineage>
</organism>
<comment type="subcellular location">
    <subcellularLocation>
        <location evidence="2 17 18">Cytoplasm</location>
    </subcellularLocation>
</comment>
<keyword evidence="17 18" id="KW-0131">Cell cycle</keyword>
<dbReference type="Gene3D" id="3.40.1190.10">
    <property type="entry name" value="Mur-like, catalytic domain"/>
    <property type="match status" value="1"/>
</dbReference>
<evidence type="ECO:0000256" key="14">
    <source>
        <dbReference type="ARBA" id="ARBA00030398"/>
    </source>
</evidence>
<keyword evidence="12 17" id="KW-0573">Peptidoglycan synthesis</keyword>
<dbReference type="SUPFAM" id="SSF53623">
    <property type="entry name" value="MurD-like peptide ligases, catalytic domain"/>
    <property type="match status" value="1"/>
</dbReference>
<keyword evidence="11 17" id="KW-0133">Cell shape</keyword>
<keyword evidence="22" id="KW-1185">Reference proteome</keyword>
<evidence type="ECO:0000256" key="2">
    <source>
        <dbReference type="ARBA" id="ARBA00004496"/>
    </source>
</evidence>
<dbReference type="EC" id="6.3.2.9" evidence="5 17"/>
<dbReference type="RefSeq" id="WP_073153207.1">
    <property type="nucleotide sequence ID" value="NZ_FQVL01000002.1"/>
</dbReference>
<dbReference type="GO" id="GO:0009252">
    <property type="term" value="P:peptidoglycan biosynthetic process"/>
    <property type="evidence" value="ECO:0007669"/>
    <property type="project" value="UniProtKB-UniRule"/>
</dbReference>
<dbReference type="SUPFAM" id="SSF51984">
    <property type="entry name" value="MurCD N-terminal domain"/>
    <property type="match status" value="1"/>
</dbReference>
<dbReference type="SUPFAM" id="SSF53244">
    <property type="entry name" value="MurD-like peptide ligases, peptide-binding domain"/>
    <property type="match status" value="1"/>
</dbReference>
<dbReference type="PANTHER" id="PTHR43692:SF1">
    <property type="entry name" value="UDP-N-ACETYLMURAMOYLALANINE--D-GLUTAMATE LIGASE"/>
    <property type="match status" value="1"/>
</dbReference>
<dbReference type="InterPro" id="IPR036565">
    <property type="entry name" value="Mur-like_cat_sf"/>
</dbReference>
<dbReference type="EMBL" id="FQVL01000002">
    <property type="protein sequence ID" value="SHE62157.1"/>
    <property type="molecule type" value="Genomic_DNA"/>
</dbReference>
<evidence type="ECO:0000313" key="21">
    <source>
        <dbReference type="EMBL" id="SHE62157.1"/>
    </source>
</evidence>
<dbReference type="Pfam" id="PF21799">
    <property type="entry name" value="MurD-like_N"/>
    <property type="match status" value="1"/>
</dbReference>
<comment type="pathway">
    <text evidence="3 17 18">Cell wall biogenesis; peptidoglycan biosynthesis.</text>
</comment>
<protein>
    <recommendedName>
        <fullName evidence="6 17">UDP-N-acetylmuramoylalanine--D-glutamate ligase</fullName>
        <ecNumber evidence="5 17">6.3.2.9</ecNumber>
    </recommendedName>
    <alternativeName>
        <fullName evidence="15 17">D-glutamic acid-adding enzyme</fullName>
    </alternativeName>
    <alternativeName>
        <fullName evidence="14 17">UDP-N-acetylmuramoyl-L-alanyl-D-glutamate synthetase</fullName>
    </alternativeName>
</protein>
<evidence type="ECO:0000256" key="5">
    <source>
        <dbReference type="ARBA" id="ARBA00012212"/>
    </source>
</evidence>
<keyword evidence="8 17" id="KW-0436">Ligase</keyword>
<accession>A0A1M4UZV1</accession>
<dbReference type="Pfam" id="PF08245">
    <property type="entry name" value="Mur_ligase_M"/>
    <property type="match status" value="1"/>
</dbReference>
<evidence type="ECO:0000256" key="15">
    <source>
        <dbReference type="ARBA" id="ARBA00032324"/>
    </source>
</evidence>
<feature type="binding site" evidence="17">
    <location>
        <begin position="116"/>
        <end position="122"/>
    </location>
    <ligand>
        <name>ATP</name>
        <dbReference type="ChEBI" id="CHEBI:30616"/>
    </ligand>
</feature>
<dbReference type="GO" id="GO:0008764">
    <property type="term" value="F:UDP-N-acetylmuramoylalanine-D-glutamate ligase activity"/>
    <property type="evidence" value="ECO:0007669"/>
    <property type="project" value="UniProtKB-UniRule"/>
</dbReference>
<dbReference type="InterPro" id="IPR004101">
    <property type="entry name" value="Mur_ligase_C"/>
</dbReference>
<dbReference type="GO" id="GO:0071555">
    <property type="term" value="P:cell wall organization"/>
    <property type="evidence" value="ECO:0007669"/>
    <property type="project" value="UniProtKB-KW"/>
</dbReference>
<dbReference type="PANTHER" id="PTHR43692">
    <property type="entry name" value="UDP-N-ACETYLMURAMOYLALANINE--D-GLUTAMATE LIGASE"/>
    <property type="match status" value="1"/>
</dbReference>
<dbReference type="OrthoDB" id="9809796at2"/>
<dbReference type="GO" id="GO:0008360">
    <property type="term" value="P:regulation of cell shape"/>
    <property type="evidence" value="ECO:0007669"/>
    <property type="project" value="UniProtKB-KW"/>
</dbReference>
<dbReference type="HAMAP" id="MF_00639">
    <property type="entry name" value="MurD"/>
    <property type="match status" value="1"/>
</dbReference>
<evidence type="ECO:0000256" key="17">
    <source>
        <dbReference type="HAMAP-Rule" id="MF_00639"/>
    </source>
</evidence>
<dbReference type="NCBIfam" id="TIGR01087">
    <property type="entry name" value="murD"/>
    <property type="match status" value="1"/>
</dbReference>
<gene>
    <name evidence="17" type="primary">murD</name>
    <name evidence="21" type="ORF">SAMN05444392_10299</name>
</gene>
<evidence type="ECO:0000313" key="22">
    <source>
        <dbReference type="Proteomes" id="UP000184476"/>
    </source>
</evidence>
<evidence type="ECO:0000256" key="16">
    <source>
        <dbReference type="ARBA" id="ARBA00047632"/>
    </source>
</evidence>
<proteinExistence type="inferred from homology"/>
<dbReference type="GO" id="GO:0005737">
    <property type="term" value="C:cytoplasm"/>
    <property type="evidence" value="ECO:0007669"/>
    <property type="project" value="UniProtKB-SubCell"/>
</dbReference>
<keyword evidence="9 17" id="KW-0547">Nucleotide-binding</keyword>
<evidence type="ECO:0000256" key="18">
    <source>
        <dbReference type="RuleBase" id="RU003664"/>
    </source>
</evidence>
<evidence type="ECO:0000259" key="19">
    <source>
        <dbReference type="Pfam" id="PF02875"/>
    </source>
</evidence>
<keyword evidence="7 17" id="KW-0963">Cytoplasm</keyword>
<evidence type="ECO:0000256" key="12">
    <source>
        <dbReference type="ARBA" id="ARBA00022984"/>
    </source>
</evidence>
<reference evidence="21 22" key="1">
    <citation type="submission" date="2016-11" db="EMBL/GenBank/DDBJ databases">
        <authorList>
            <person name="Jaros S."/>
            <person name="Januszkiewicz K."/>
            <person name="Wedrychowicz H."/>
        </authorList>
    </citation>
    <scope>NUCLEOTIDE SEQUENCE [LARGE SCALE GENOMIC DNA]</scope>
    <source>
        <strain evidence="21 22">DSM 44666</strain>
    </source>
</reference>
<keyword evidence="13 17" id="KW-0961">Cell wall biogenesis/degradation</keyword>
<comment type="similarity">
    <text evidence="4 17">Belongs to the MurCDEF family.</text>
</comment>
<comment type="catalytic activity">
    <reaction evidence="16 17 18">
        <text>UDP-N-acetyl-alpha-D-muramoyl-L-alanine + D-glutamate + ATP = UDP-N-acetyl-alpha-D-muramoyl-L-alanyl-D-glutamate + ADP + phosphate + H(+)</text>
        <dbReference type="Rhea" id="RHEA:16429"/>
        <dbReference type="ChEBI" id="CHEBI:15378"/>
        <dbReference type="ChEBI" id="CHEBI:29986"/>
        <dbReference type="ChEBI" id="CHEBI:30616"/>
        <dbReference type="ChEBI" id="CHEBI:43474"/>
        <dbReference type="ChEBI" id="CHEBI:83898"/>
        <dbReference type="ChEBI" id="CHEBI:83900"/>
        <dbReference type="ChEBI" id="CHEBI:456216"/>
        <dbReference type="EC" id="6.3.2.9"/>
    </reaction>
</comment>
<evidence type="ECO:0000256" key="11">
    <source>
        <dbReference type="ARBA" id="ARBA00022960"/>
    </source>
</evidence>
<dbReference type="Gene3D" id="3.90.190.20">
    <property type="entry name" value="Mur ligase, C-terminal domain"/>
    <property type="match status" value="1"/>
</dbReference>
<comment type="function">
    <text evidence="1 17 18">Cell wall formation. Catalyzes the addition of glutamate to the nucleotide precursor UDP-N-acetylmuramoyl-L-alanine (UMA).</text>
</comment>
<evidence type="ECO:0000259" key="20">
    <source>
        <dbReference type="Pfam" id="PF08245"/>
    </source>
</evidence>
<dbReference type="GO" id="GO:0005524">
    <property type="term" value="F:ATP binding"/>
    <property type="evidence" value="ECO:0007669"/>
    <property type="project" value="UniProtKB-UniRule"/>
</dbReference>
<dbReference type="InterPro" id="IPR013221">
    <property type="entry name" value="Mur_ligase_cen"/>
</dbReference>
<dbReference type="GO" id="GO:0051301">
    <property type="term" value="P:cell division"/>
    <property type="evidence" value="ECO:0007669"/>
    <property type="project" value="UniProtKB-KW"/>
</dbReference>
<feature type="domain" description="Mur ligase central" evidence="20">
    <location>
        <begin position="114"/>
        <end position="293"/>
    </location>
</feature>
<dbReference type="InterPro" id="IPR036615">
    <property type="entry name" value="Mur_ligase_C_dom_sf"/>
</dbReference>
<keyword evidence="10 17" id="KW-0067">ATP-binding</keyword>
<evidence type="ECO:0000256" key="1">
    <source>
        <dbReference type="ARBA" id="ARBA00002734"/>
    </source>
</evidence>
<sequence>MNWKNQNILVLGLAKSGLAVAKCLHQLGATVTVNERKKREQCINEISQLEKLGIQVICGEHPLDLFNQPIDLIVKNPGIPYQIPFLQKAKALKIPIVTEIEIASRLIKTPIISITGSNGKTTTTTLVGEMLQKSEIQSLVAGNIGTALTEVVDQLVDKEWLVAELSSFQLQGTLQFHPKIAALLNLYPAHLDFHQGMDEYLQAKMKMFQNQTAEDIAVLNADAQVSKEVSRAIKANIIWFSRQQQLETGVFVRNGEVVARLPKQQEQTIIPVADICLQGDVNLENSLAATAIALSAGATIQGIYKVLSRFKGVEHRLEEFAEHQRIKYYNDSKATNPQAAMKAIESFDQPVVWLGGGLDRGIDFREMVPTLAKHVKAVVVYGQVASILQKRAEEAGIKEIYVVEDITAAAKMASSLARSGDVVLLSPACASWDQFTSFEERGSMFKQAVHNLYK</sequence>
<evidence type="ECO:0000256" key="4">
    <source>
        <dbReference type="ARBA" id="ARBA00010416"/>
    </source>
</evidence>
<dbReference type="Gene3D" id="3.40.50.720">
    <property type="entry name" value="NAD(P)-binding Rossmann-like Domain"/>
    <property type="match status" value="1"/>
</dbReference>